<dbReference type="KEGG" id="bpb:bpr_III232"/>
<evidence type="ECO:0000313" key="2">
    <source>
        <dbReference type="Proteomes" id="UP000001299"/>
    </source>
</evidence>
<dbReference type="AlphaFoldDB" id="E0S3D6"/>
<protein>
    <recommendedName>
        <fullName evidence="3">Lipoprotein</fullName>
    </recommendedName>
</protein>
<accession>E0S3D6</accession>
<dbReference type="PROSITE" id="PS51257">
    <property type="entry name" value="PROKAR_LIPOPROTEIN"/>
    <property type="match status" value="1"/>
</dbReference>
<dbReference type="HOGENOM" id="CLU_2218170_0_0_9"/>
<proteinExistence type="predicted"/>
<evidence type="ECO:0008006" key="3">
    <source>
        <dbReference type="Google" id="ProtNLM"/>
    </source>
</evidence>
<gene>
    <name evidence="1" type="ordered locus">bpr_III232</name>
</gene>
<dbReference type="Proteomes" id="UP000001299">
    <property type="component" value="Chromosome 2"/>
</dbReference>
<dbReference type="EMBL" id="CP001811">
    <property type="protein sequence ID" value="ADL35918.1"/>
    <property type="molecule type" value="Genomic_DNA"/>
</dbReference>
<evidence type="ECO:0000313" key="1">
    <source>
        <dbReference type="EMBL" id="ADL35918.1"/>
    </source>
</evidence>
<dbReference type="RefSeq" id="WP_013282568.1">
    <property type="nucleotide sequence ID" value="NC_014388.1"/>
</dbReference>
<dbReference type="eggNOG" id="ENOG5030HEE">
    <property type="taxonomic scope" value="Bacteria"/>
</dbReference>
<name>E0S3D6_BUTPB</name>
<keyword evidence="2" id="KW-1185">Reference proteome</keyword>
<reference evidence="1 2" key="1">
    <citation type="journal article" date="2010" name="PLoS ONE">
        <title>The glycobiome of the rumen bacterium Butyrivibrio proteoclasticus B316(T) highlights adaptation to a polysaccharide-rich environment.</title>
        <authorList>
            <person name="Kelly W.J."/>
            <person name="Leahy S.C."/>
            <person name="Altermann E."/>
            <person name="Yeoman C.J."/>
            <person name="Dunne J.C."/>
            <person name="Kong Z."/>
            <person name="Pacheco D.M."/>
            <person name="Li D."/>
            <person name="Noel S.J."/>
            <person name="Moon C.D."/>
            <person name="Cookson A.L."/>
            <person name="Attwood G.T."/>
        </authorList>
    </citation>
    <scope>NUCLEOTIDE SEQUENCE [LARGE SCALE GENOMIC DNA]</scope>
    <source>
        <strain evidence="2">ATCC 51982 / DSM 14932 / B316</strain>
    </source>
</reference>
<organism evidence="1 2">
    <name type="scientific">Butyrivibrio proteoclasticus (strain ATCC 51982 / DSM 14932 / B316)</name>
    <name type="common">Clostridium proteoclasticum</name>
    <dbReference type="NCBI Taxonomy" id="515622"/>
    <lineage>
        <taxon>Bacteria</taxon>
        <taxon>Bacillati</taxon>
        <taxon>Bacillota</taxon>
        <taxon>Clostridia</taxon>
        <taxon>Lachnospirales</taxon>
        <taxon>Lachnospiraceae</taxon>
        <taxon>Butyrivibrio</taxon>
    </lineage>
</organism>
<sequence length="106" mass="12045">MKNYKLFIVTLIGCAMLTGCGNVNVQSAINSEIERDIVVEFTEDVDITSDIIAEVEAITASSYKNRPYERCFRFEANEASYEAITDVCKTLNDLPYINEAHTEWHK</sequence>